<feature type="transmembrane region" description="Helical" evidence="7">
    <location>
        <begin position="20"/>
        <end position="39"/>
    </location>
</feature>
<dbReference type="PANTHER" id="PTHR43856">
    <property type="entry name" value="CARDIOLIPIN HYDROLASE"/>
    <property type="match status" value="1"/>
</dbReference>
<keyword evidence="7" id="KW-0472">Membrane</keyword>
<dbReference type="InterPro" id="IPR051406">
    <property type="entry name" value="PLD_domain"/>
</dbReference>
<dbReference type="PROSITE" id="PS50035">
    <property type="entry name" value="PLD"/>
    <property type="match status" value="1"/>
</dbReference>
<organism evidence="9 10">
    <name type="scientific">Sporosarcina gallistercoris</name>
    <dbReference type="NCBI Taxonomy" id="2762245"/>
    <lineage>
        <taxon>Bacteria</taxon>
        <taxon>Bacillati</taxon>
        <taxon>Bacillota</taxon>
        <taxon>Bacilli</taxon>
        <taxon>Bacillales</taxon>
        <taxon>Caryophanaceae</taxon>
        <taxon>Sporosarcina</taxon>
    </lineage>
</organism>
<evidence type="ECO:0000256" key="3">
    <source>
        <dbReference type="ARBA" id="ARBA00012027"/>
    </source>
</evidence>
<evidence type="ECO:0000256" key="6">
    <source>
        <dbReference type="ARBA" id="ARBA00023098"/>
    </source>
</evidence>
<reference evidence="9 10" key="1">
    <citation type="submission" date="2020-08" db="EMBL/GenBank/DDBJ databases">
        <title>A Genomic Blueprint of the Chicken Gut Microbiome.</title>
        <authorList>
            <person name="Gilroy R."/>
            <person name="Ravi A."/>
            <person name="Getino M."/>
            <person name="Pursley I."/>
            <person name="Horton D.L."/>
            <person name="Alikhan N.-F."/>
            <person name="Baker D."/>
            <person name="Gharbi K."/>
            <person name="Hall N."/>
            <person name="Watson M."/>
            <person name="Adriaenssens E.M."/>
            <person name="Foster-Nyarko E."/>
            <person name="Jarju S."/>
            <person name="Secka A."/>
            <person name="Antonio M."/>
            <person name="Oren A."/>
            <person name="Chaudhuri R."/>
            <person name="La Ragione R.M."/>
            <person name="Hildebrand F."/>
            <person name="Pallen M.J."/>
        </authorList>
    </citation>
    <scope>NUCLEOTIDE SEQUENCE [LARGE SCALE GENOMIC DNA]</scope>
    <source>
        <strain evidence="9 10">Sa3CUA8</strain>
    </source>
</reference>
<gene>
    <name evidence="9" type="ORF">H9659_10095</name>
</gene>
<protein>
    <recommendedName>
        <fullName evidence="3">phospholipase D</fullName>
        <ecNumber evidence="3">3.1.4.4</ecNumber>
    </recommendedName>
</protein>
<keyword evidence="10" id="KW-1185">Reference proteome</keyword>
<keyword evidence="6" id="KW-0443">Lipid metabolism</keyword>
<comment type="catalytic activity">
    <reaction evidence="1">
        <text>a 1,2-diacyl-sn-glycero-3-phosphocholine + H2O = a 1,2-diacyl-sn-glycero-3-phosphate + choline + H(+)</text>
        <dbReference type="Rhea" id="RHEA:14445"/>
        <dbReference type="ChEBI" id="CHEBI:15354"/>
        <dbReference type="ChEBI" id="CHEBI:15377"/>
        <dbReference type="ChEBI" id="CHEBI:15378"/>
        <dbReference type="ChEBI" id="CHEBI:57643"/>
        <dbReference type="ChEBI" id="CHEBI:58608"/>
        <dbReference type="EC" id="3.1.4.4"/>
    </reaction>
</comment>
<keyword evidence="7" id="KW-1133">Transmembrane helix</keyword>
<evidence type="ECO:0000256" key="1">
    <source>
        <dbReference type="ARBA" id="ARBA00000798"/>
    </source>
</evidence>
<dbReference type="CDD" id="cd09130">
    <property type="entry name" value="PLDc_unchar2_2"/>
    <property type="match status" value="1"/>
</dbReference>
<sequence>MGKKQPKRKRFTKKQKQILWLAAAVFLLIYIAVILYHTYKPLPEGVNYKGEVHWTDDVEVFTDLTYSKTKKKDDMQHELNIFDEVYSMIEEADEFIVLDFFLMDHYSDEKLDFPKIAETITKKLVEKKKAHPDMPIVFITDPINKGYGSYESKWFGKLKDAGVEVVYTDLEPLRDSMPLYSGLYRTLFRWGDIGGKGWIPNAMASEAPKFRLASYVELLNVKSNHRKVIATEKAGLVTSSNPHDASGFHGNVALKVSGPIINDLLEAEEAVLNYTTGKTGQTLPRIEAEEPEDGEYAVQYVTEKKIKDVLLDQLTAAQSGDRIRMGMFFIAEPDVVKEVTEAAKRGVEVKLILDPNQNSFGNEKSGLPNRPVVQKLVEDSEGAIEVRWYNTVVGQYHTKLVMIERGDNVHILNGSANLTERTLDNYNLENDLYVIAPTDSELAGELGAYFERLWNNEDALFTLDMEEYQNTFTRPQRVIYALQEWLKLTSY</sequence>
<dbReference type="CDD" id="cd09129">
    <property type="entry name" value="PLDc_unchar2_1"/>
    <property type="match status" value="1"/>
</dbReference>
<accession>A0ABR8PKL2</accession>
<dbReference type="RefSeq" id="WP_191690072.1">
    <property type="nucleotide sequence ID" value="NZ_JACSQY010000007.1"/>
</dbReference>
<evidence type="ECO:0000313" key="9">
    <source>
        <dbReference type="EMBL" id="MBD7908680.1"/>
    </source>
</evidence>
<evidence type="ECO:0000256" key="2">
    <source>
        <dbReference type="ARBA" id="ARBA00008664"/>
    </source>
</evidence>
<dbReference type="EMBL" id="JACSQY010000007">
    <property type="protein sequence ID" value="MBD7908680.1"/>
    <property type="molecule type" value="Genomic_DNA"/>
</dbReference>
<dbReference type="Proteomes" id="UP000659496">
    <property type="component" value="Unassembled WGS sequence"/>
</dbReference>
<keyword evidence="5" id="KW-0442">Lipid degradation</keyword>
<dbReference type="PANTHER" id="PTHR43856:SF1">
    <property type="entry name" value="MITOCHONDRIAL CARDIOLIPIN HYDROLASE"/>
    <property type="match status" value="1"/>
</dbReference>
<dbReference type="Pfam" id="PF13091">
    <property type="entry name" value="PLDc_2"/>
    <property type="match status" value="1"/>
</dbReference>
<keyword evidence="4" id="KW-0378">Hydrolase</keyword>
<evidence type="ECO:0000256" key="7">
    <source>
        <dbReference type="SAM" id="Phobius"/>
    </source>
</evidence>
<dbReference type="Gene3D" id="3.30.870.10">
    <property type="entry name" value="Endonuclease Chain A"/>
    <property type="match status" value="2"/>
</dbReference>
<dbReference type="InterPro" id="IPR001736">
    <property type="entry name" value="PLipase_D/transphosphatidylase"/>
</dbReference>
<evidence type="ECO:0000259" key="8">
    <source>
        <dbReference type="PROSITE" id="PS50035"/>
    </source>
</evidence>
<name>A0ABR8PKL2_9BACL</name>
<dbReference type="SUPFAM" id="SSF56024">
    <property type="entry name" value="Phospholipase D/nuclease"/>
    <property type="match status" value="2"/>
</dbReference>
<comment type="caution">
    <text evidence="9">The sequence shown here is derived from an EMBL/GenBank/DDBJ whole genome shotgun (WGS) entry which is preliminary data.</text>
</comment>
<feature type="domain" description="PLD phosphodiesterase" evidence="8">
    <location>
        <begin position="392"/>
        <end position="422"/>
    </location>
</feature>
<evidence type="ECO:0000256" key="4">
    <source>
        <dbReference type="ARBA" id="ARBA00022801"/>
    </source>
</evidence>
<dbReference type="EC" id="3.1.4.4" evidence="3"/>
<evidence type="ECO:0000313" key="10">
    <source>
        <dbReference type="Proteomes" id="UP000659496"/>
    </source>
</evidence>
<dbReference type="InterPro" id="IPR025202">
    <property type="entry name" value="PLD-like_dom"/>
</dbReference>
<evidence type="ECO:0000256" key="5">
    <source>
        <dbReference type="ARBA" id="ARBA00022963"/>
    </source>
</evidence>
<proteinExistence type="inferred from homology"/>
<comment type="similarity">
    <text evidence="2">Belongs to the phospholipase D family.</text>
</comment>
<keyword evidence="7" id="KW-0812">Transmembrane</keyword>